<dbReference type="SMART" id="SM00320">
    <property type="entry name" value="WD40"/>
    <property type="match status" value="4"/>
</dbReference>
<dbReference type="AlphaFoldDB" id="A0AAD5UN92"/>
<dbReference type="PANTHER" id="PTHR22847">
    <property type="entry name" value="WD40 REPEAT PROTEIN"/>
    <property type="match status" value="1"/>
</dbReference>
<dbReference type="InterPro" id="IPR036322">
    <property type="entry name" value="WD40_repeat_dom_sf"/>
</dbReference>
<comment type="caution">
    <text evidence="4">The sequence shown here is derived from an EMBL/GenBank/DDBJ whole genome shotgun (WGS) entry which is preliminary data.</text>
</comment>
<dbReference type="PANTHER" id="PTHR22847:SF637">
    <property type="entry name" value="WD REPEAT DOMAIN 5B"/>
    <property type="match status" value="1"/>
</dbReference>
<sequence>MESQEKKEQRLLKQKVEILERENYALKKSLYELSTKYNSMKLPPFALGELLHSLDNVDTLFETKEELGLKKQFYHKQELKGHQGAVYQVQYSNCGRWISSGSFDRTVRIWDPAQSKELHCLTGHALNISDLSWSDCSTELLSGGYDQTCKTWNVEQGKMLESFDSDGFVQCVQFNPQDKNIFFSGSSRNILAITDRRQPSSALALRNDSMVNTISVFQNGMFVLSGDANGYIKVWDVRTGTKSLTVGACVSEHLNEPSKKPISHISTSFAEVDEEPRYIAVNSYDNSI</sequence>
<dbReference type="Pfam" id="PF00400">
    <property type="entry name" value="WD40"/>
    <property type="match status" value="3"/>
</dbReference>
<dbReference type="GO" id="GO:1990234">
    <property type="term" value="C:transferase complex"/>
    <property type="evidence" value="ECO:0007669"/>
    <property type="project" value="UniProtKB-ARBA"/>
</dbReference>
<name>A0AAD5UN92_9FUNG</name>
<dbReference type="Gene3D" id="2.130.10.10">
    <property type="entry name" value="YVTN repeat-like/Quinoprotein amine dehydrogenase"/>
    <property type="match status" value="1"/>
</dbReference>
<dbReference type="PROSITE" id="PS50294">
    <property type="entry name" value="WD_REPEATS_REGION"/>
    <property type="match status" value="2"/>
</dbReference>
<evidence type="ECO:0000256" key="2">
    <source>
        <dbReference type="ARBA" id="ARBA00022737"/>
    </source>
</evidence>
<dbReference type="PROSITE" id="PS50082">
    <property type="entry name" value="WD_REPEATS_2"/>
    <property type="match status" value="3"/>
</dbReference>
<organism evidence="4 5">
    <name type="scientific">Boothiomyces macroporosus</name>
    <dbReference type="NCBI Taxonomy" id="261099"/>
    <lineage>
        <taxon>Eukaryota</taxon>
        <taxon>Fungi</taxon>
        <taxon>Fungi incertae sedis</taxon>
        <taxon>Chytridiomycota</taxon>
        <taxon>Chytridiomycota incertae sedis</taxon>
        <taxon>Chytridiomycetes</taxon>
        <taxon>Rhizophydiales</taxon>
        <taxon>Terramycetaceae</taxon>
        <taxon>Boothiomyces</taxon>
    </lineage>
</organism>
<gene>
    <name evidence="4" type="ORF">HK103_000103</name>
</gene>
<feature type="repeat" description="WD" evidence="3">
    <location>
        <begin position="79"/>
        <end position="120"/>
    </location>
</feature>
<dbReference type="SUPFAM" id="SSF50978">
    <property type="entry name" value="WD40 repeat-like"/>
    <property type="match status" value="1"/>
</dbReference>
<keyword evidence="1 3" id="KW-0853">WD repeat</keyword>
<evidence type="ECO:0000313" key="4">
    <source>
        <dbReference type="EMBL" id="KAJ3262574.1"/>
    </source>
</evidence>
<evidence type="ECO:0000256" key="3">
    <source>
        <dbReference type="PROSITE-ProRule" id="PRU00221"/>
    </source>
</evidence>
<dbReference type="InterPro" id="IPR020472">
    <property type="entry name" value="WD40_PAC1"/>
</dbReference>
<dbReference type="Proteomes" id="UP001210925">
    <property type="component" value="Unassembled WGS sequence"/>
</dbReference>
<proteinExistence type="predicted"/>
<protein>
    <submittedName>
        <fullName evidence="4">Uncharacterized protein</fullName>
    </submittedName>
</protein>
<accession>A0AAD5UN92</accession>
<evidence type="ECO:0000256" key="1">
    <source>
        <dbReference type="ARBA" id="ARBA00022574"/>
    </source>
</evidence>
<keyword evidence="5" id="KW-1185">Reference proteome</keyword>
<dbReference type="InterPro" id="IPR019775">
    <property type="entry name" value="WD40_repeat_CS"/>
</dbReference>
<feature type="repeat" description="WD" evidence="3">
    <location>
        <begin position="121"/>
        <end position="162"/>
    </location>
</feature>
<feature type="repeat" description="WD" evidence="3">
    <location>
        <begin position="204"/>
        <end position="245"/>
    </location>
</feature>
<dbReference type="EMBL" id="JADGKB010000001">
    <property type="protein sequence ID" value="KAJ3262574.1"/>
    <property type="molecule type" value="Genomic_DNA"/>
</dbReference>
<dbReference type="PRINTS" id="PR00320">
    <property type="entry name" value="GPROTEINBRPT"/>
</dbReference>
<keyword evidence="2" id="KW-0677">Repeat</keyword>
<evidence type="ECO:0000313" key="5">
    <source>
        <dbReference type="Proteomes" id="UP001210925"/>
    </source>
</evidence>
<dbReference type="InterPro" id="IPR015943">
    <property type="entry name" value="WD40/YVTN_repeat-like_dom_sf"/>
</dbReference>
<dbReference type="InterPro" id="IPR001680">
    <property type="entry name" value="WD40_rpt"/>
</dbReference>
<reference evidence="4" key="1">
    <citation type="submission" date="2020-05" db="EMBL/GenBank/DDBJ databases">
        <title>Phylogenomic resolution of chytrid fungi.</title>
        <authorList>
            <person name="Stajich J.E."/>
            <person name="Amses K."/>
            <person name="Simmons R."/>
            <person name="Seto K."/>
            <person name="Myers J."/>
            <person name="Bonds A."/>
            <person name="Quandt C.A."/>
            <person name="Barry K."/>
            <person name="Liu P."/>
            <person name="Grigoriev I."/>
            <person name="Longcore J.E."/>
            <person name="James T.Y."/>
        </authorList>
    </citation>
    <scope>NUCLEOTIDE SEQUENCE</scope>
    <source>
        <strain evidence="4">PLAUS21</strain>
    </source>
</reference>
<dbReference type="PROSITE" id="PS00678">
    <property type="entry name" value="WD_REPEATS_1"/>
    <property type="match status" value="2"/>
</dbReference>